<feature type="domain" description="Major facilitator superfamily (MFS) profile" evidence="7">
    <location>
        <begin position="23"/>
        <end position="437"/>
    </location>
</feature>
<keyword evidence="5 6" id="KW-0472">Membrane</keyword>
<dbReference type="Proteomes" id="UP000051576">
    <property type="component" value="Unassembled WGS sequence"/>
</dbReference>
<proteinExistence type="predicted"/>
<feature type="transmembrane region" description="Helical" evidence="6">
    <location>
        <begin position="23"/>
        <end position="49"/>
    </location>
</feature>
<protein>
    <recommendedName>
        <fullName evidence="7">Major facilitator superfamily (MFS) profile domain-containing protein</fullName>
    </recommendedName>
</protein>
<dbReference type="PATRIC" id="fig|1133569.4.peg.1796"/>
<evidence type="ECO:0000256" key="4">
    <source>
        <dbReference type="ARBA" id="ARBA00022989"/>
    </source>
</evidence>
<dbReference type="PROSITE" id="PS00217">
    <property type="entry name" value="SUGAR_TRANSPORT_2"/>
    <property type="match status" value="1"/>
</dbReference>
<dbReference type="Gene3D" id="1.20.1250.20">
    <property type="entry name" value="MFS general substrate transporter like domains"/>
    <property type="match status" value="1"/>
</dbReference>
<comment type="caution">
    <text evidence="8">The sequence shown here is derived from an EMBL/GenBank/DDBJ whole genome shotgun (WGS) entry which is preliminary data.</text>
</comment>
<organism evidence="8 9">
    <name type="scientific">Liquorilactobacillus vini DSM 20605</name>
    <dbReference type="NCBI Taxonomy" id="1133569"/>
    <lineage>
        <taxon>Bacteria</taxon>
        <taxon>Bacillati</taxon>
        <taxon>Bacillota</taxon>
        <taxon>Bacilli</taxon>
        <taxon>Lactobacillales</taxon>
        <taxon>Lactobacillaceae</taxon>
        <taxon>Liquorilactobacillus</taxon>
    </lineage>
</organism>
<evidence type="ECO:0000313" key="9">
    <source>
        <dbReference type="Proteomes" id="UP000051576"/>
    </source>
</evidence>
<dbReference type="EMBL" id="AYYX01000052">
    <property type="protein sequence ID" value="KRM86340.1"/>
    <property type="molecule type" value="Genomic_DNA"/>
</dbReference>
<feature type="transmembrane region" description="Helical" evidence="6">
    <location>
        <begin position="61"/>
        <end position="83"/>
    </location>
</feature>
<gene>
    <name evidence="8" type="ORF">FD21_GL001649</name>
</gene>
<dbReference type="PANTHER" id="PTHR23508">
    <property type="entry name" value="CARBOXYLIC ACID TRANSPORTER PROTEIN HOMOLOG"/>
    <property type="match status" value="1"/>
</dbReference>
<evidence type="ECO:0000256" key="5">
    <source>
        <dbReference type="ARBA" id="ARBA00023136"/>
    </source>
</evidence>
<feature type="transmembrane region" description="Helical" evidence="6">
    <location>
        <begin position="254"/>
        <end position="271"/>
    </location>
</feature>
<dbReference type="InterPro" id="IPR020846">
    <property type="entry name" value="MFS_dom"/>
</dbReference>
<evidence type="ECO:0000313" key="8">
    <source>
        <dbReference type="EMBL" id="KRM86340.1"/>
    </source>
</evidence>
<keyword evidence="3 6" id="KW-0812">Transmembrane</keyword>
<evidence type="ECO:0000256" key="2">
    <source>
        <dbReference type="ARBA" id="ARBA00022448"/>
    </source>
</evidence>
<feature type="transmembrane region" description="Helical" evidence="6">
    <location>
        <begin position="413"/>
        <end position="433"/>
    </location>
</feature>
<dbReference type="GO" id="GO:0005886">
    <property type="term" value="C:plasma membrane"/>
    <property type="evidence" value="ECO:0007669"/>
    <property type="project" value="UniProtKB-SubCell"/>
</dbReference>
<reference evidence="8 9" key="1">
    <citation type="journal article" date="2015" name="Genome Announc.">
        <title>Expanding the biotechnology potential of lactobacilli through comparative genomics of 213 strains and associated genera.</title>
        <authorList>
            <person name="Sun Z."/>
            <person name="Harris H.M."/>
            <person name="McCann A."/>
            <person name="Guo C."/>
            <person name="Argimon S."/>
            <person name="Zhang W."/>
            <person name="Yang X."/>
            <person name="Jeffery I.B."/>
            <person name="Cooney J.C."/>
            <person name="Kagawa T.F."/>
            <person name="Liu W."/>
            <person name="Song Y."/>
            <person name="Salvetti E."/>
            <person name="Wrobel A."/>
            <person name="Rasinkangas P."/>
            <person name="Parkhill J."/>
            <person name="Rea M.C."/>
            <person name="O'Sullivan O."/>
            <person name="Ritari J."/>
            <person name="Douillard F.P."/>
            <person name="Paul Ross R."/>
            <person name="Yang R."/>
            <person name="Briner A.E."/>
            <person name="Felis G.E."/>
            <person name="de Vos W.M."/>
            <person name="Barrangou R."/>
            <person name="Klaenhammer T.R."/>
            <person name="Caufield P.W."/>
            <person name="Cui Y."/>
            <person name="Zhang H."/>
            <person name="O'Toole P.W."/>
        </authorList>
    </citation>
    <scope>NUCLEOTIDE SEQUENCE [LARGE SCALE GENOMIC DNA]</scope>
    <source>
        <strain evidence="8 9">DSM 20605</strain>
    </source>
</reference>
<dbReference type="RefSeq" id="WP_010581086.1">
    <property type="nucleotide sequence ID" value="NZ_AHYZ01000154.1"/>
</dbReference>
<dbReference type="eggNOG" id="COG0477">
    <property type="taxonomic scope" value="Bacteria"/>
</dbReference>
<keyword evidence="2" id="KW-0813">Transport</keyword>
<evidence type="ECO:0000259" key="7">
    <source>
        <dbReference type="PROSITE" id="PS50850"/>
    </source>
</evidence>
<dbReference type="AlphaFoldDB" id="A0A0R2C8Q9"/>
<feature type="transmembrane region" description="Helical" evidence="6">
    <location>
        <begin position="291"/>
        <end position="311"/>
    </location>
</feature>
<dbReference type="Pfam" id="PF00083">
    <property type="entry name" value="Sugar_tr"/>
    <property type="match status" value="1"/>
</dbReference>
<dbReference type="STRING" id="1133569.FD21_GL001649"/>
<keyword evidence="4 6" id="KW-1133">Transmembrane helix</keyword>
<evidence type="ECO:0000256" key="3">
    <source>
        <dbReference type="ARBA" id="ARBA00022692"/>
    </source>
</evidence>
<dbReference type="SUPFAM" id="SSF103473">
    <property type="entry name" value="MFS general substrate transporter"/>
    <property type="match status" value="1"/>
</dbReference>
<dbReference type="InterPro" id="IPR036259">
    <property type="entry name" value="MFS_trans_sf"/>
</dbReference>
<evidence type="ECO:0000256" key="1">
    <source>
        <dbReference type="ARBA" id="ARBA00004651"/>
    </source>
</evidence>
<dbReference type="GO" id="GO:0046943">
    <property type="term" value="F:carboxylic acid transmembrane transporter activity"/>
    <property type="evidence" value="ECO:0007669"/>
    <property type="project" value="TreeGrafter"/>
</dbReference>
<sequence>MPKTINPFLVTDQSKLGKFHIKAMLITGMGVLSDGYGLSSVAVILPIILTSLGGEVTGITTSFLSAAPLMGMIVGSLLFGYLGNSGRKKYYGIDVTLMTIATLLSAVSTNIWFLIITRFFFGIGAGADYVLSPTILGEHCNAKDRGKLMSAGFGLSWTMGAIFAVLVAMACAALGLSSELTWRITLGVGALPAASVIYLRRDLPETPRFLARVQGNTQEAAEVVAVETNQNTAKLNVKQDYQSVRYYLQREKAAIIKASLLWFLADIAGYSTELYGPSLIAKGLGLSSTSFSLLTHVLFSIPSAILAVFLIDTLGRNKLQALGAFLAGFALIGFSMLGTSAGVMIQFIMFGAFSFFDNLGPGSVVQAGITGIEIASTKARSIVQAITVTAGRCGAILTAFVFPSLFKYFGETASMWFLIAILFILTIASIVLLPEAKNRSLEDCAQEVIGQEEPLIKTL</sequence>
<feature type="transmembrane region" description="Helical" evidence="6">
    <location>
        <begin position="95"/>
        <end position="113"/>
    </location>
</feature>
<name>A0A0R2C8Q9_9LACO</name>
<accession>A0A0R2C8Q9</accession>
<dbReference type="InterPro" id="IPR005828">
    <property type="entry name" value="MFS_sugar_transport-like"/>
</dbReference>
<feature type="transmembrane region" description="Helical" evidence="6">
    <location>
        <begin position="323"/>
        <end position="356"/>
    </location>
</feature>
<dbReference type="PROSITE" id="PS50850">
    <property type="entry name" value="MFS"/>
    <property type="match status" value="1"/>
</dbReference>
<comment type="subcellular location">
    <subcellularLocation>
        <location evidence="1">Cell membrane</location>
        <topology evidence="1">Multi-pass membrane protein</topology>
    </subcellularLocation>
</comment>
<evidence type="ECO:0000256" key="6">
    <source>
        <dbReference type="SAM" id="Phobius"/>
    </source>
</evidence>
<feature type="transmembrane region" description="Helical" evidence="6">
    <location>
        <begin position="148"/>
        <end position="176"/>
    </location>
</feature>
<dbReference type="OrthoDB" id="9783823at2"/>
<dbReference type="PANTHER" id="PTHR23508:SF10">
    <property type="entry name" value="CARBOXYLIC ACID TRANSPORTER PROTEIN HOMOLOG"/>
    <property type="match status" value="1"/>
</dbReference>
<keyword evidence="9" id="KW-1185">Reference proteome</keyword>
<dbReference type="InterPro" id="IPR005829">
    <property type="entry name" value="Sugar_transporter_CS"/>
</dbReference>